<reference evidence="2" key="1">
    <citation type="journal article" date="2014" name="Int. J. Syst. Evol. Microbiol.">
        <title>Complete genome sequence of Corynebacterium casei LMG S-19264T (=DSM 44701T), isolated from a smear-ripened cheese.</title>
        <authorList>
            <consortium name="US DOE Joint Genome Institute (JGI-PGF)"/>
            <person name="Walter F."/>
            <person name="Albersmeier A."/>
            <person name="Kalinowski J."/>
            <person name="Ruckert C."/>
        </authorList>
    </citation>
    <scope>NUCLEOTIDE SEQUENCE</scope>
    <source>
        <strain evidence="2">JCM 17820</strain>
    </source>
</reference>
<evidence type="ECO:0000313" key="3">
    <source>
        <dbReference type="Proteomes" id="UP000605784"/>
    </source>
</evidence>
<comment type="caution">
    <text evidence="2">The sequence shown here is derived from an EMBL/GenBank/DDBJ whole genome shotgun (WGS) entry which is preliminary data.</text>
</comment>
<sequence length="173" mass="17504">MRGTSRSGTRGVVTVERVAVWLLAALAIAGLAALVAGPGADLRTATPSVDVQGTYDAEAGSITVSHTGGDRLTATSTTELAVVVTDADRNATTTLLWADEASEFPVTTGDSVTVDDPRVDSDGDGDYLDGDGSVGFYLESGDTVAVVWTGRLVGAPNERTATLGTVTVGDGTA</sequence>
<evidence type="ECO:0000313" key="2">
    <source>
        <dbReference type="EMBL" id="GGN85876.1"/>
    </source>
</evidence>
<evidence type="ECO:0008006" key="4">
    <source>
        <dbReference type="Google" id="ProtNLM"/>
    </source>
</evidence>
<dbReference type="Proteomes" id="UP000605784">
    <property type="component" value="Unassembled WGS sequence"/>
</dbReference>
<dbReference type="AlphaFoldDB" id="A0A830GGV0"/>
<protein>
    <recommendedName>
        <fullName evidence="4">Archaeal Type IV pilin N-terminal domain-containing protein</fullName>
    </recommendedName>
</protein>
<reference evidence="2" key="2">
    <citation type="submission" date="2020-09" db="EMBL/GenBank/DDBJ databases">
        <authorList>
            <person name="Sun Q."/>
            <person name="Ohkuma M."/>
        </authorList>
    </citation>
    <scope>NUCLEOTIDE SEQUENCE</scope>
    <source>
        <strain evidence="2">JCM 17820</strain>
    </source>
</reference>
<feature type="region of interest" description="Disordered" evidence="1">
    <location>
        <begin position="107"/>
        <end position="126"/>
    </location>
</feature>
<dbReference type="EMBL" id="BMOU01000001">
    <property type="protein sequence ID" value="GGN85876.1"/>
    <property type="molecule type" value="Genomic_DNA"/>
</dbReference>
<name>A0A830GGV0_9EURY</name>
<evidence type="ECO:0000256" key="1">
    <source>
        <dbReference type="SAM" id="MobiDB-lite"/>
    </source>
</evidence>
<dbReference type="RefSeq" id="WP_188993873.1">
    <property type="nucleotide sequence ID" value="NZ_BMOU01000001.1"/>
</dbReference>
<gene>
    <name evidence="2" type="ORF">GCM10009030_02900</name>
</gene>
<accession>A0A830GGV0</accession>
<keyword evidence="3" id="KW-1185">Reference proteome</keyword>
<organism evidence="2 3">
    <name type="scientific">Haloarcula pellucida</name>
    <dbReference type="NCBI Taxonomy" id="1427151"/>
    <lineage>
        <taxon>Archaea</taxon>
        <taxon>Methanobacteriati</taxon>
        <taxon>Methanobacteriota</taxon>
        <taxon>Stenosarchaea group</taxon>
        <taxon>Halobacteria</taxon>
        <taxon>Halobacteriales</taxon>
        <taxon>Haloarculaceae</taxon>
        <taxon>Haloarcula</taxon>
    </lineage>
</organism>
<proteinExistence type="predicted"/>